<dbReference type="GO" id="GO:0005783">
    <property type="term" value="C:endoplasmic reticulum"/>
    <property type="evidence" value="ECO:0007669"/>
    <property type="project" value="TreeGrafter"/>
</dbReference>
<dbReference type="Pfam" id="PF08498">
    <property type="entry name" value="Sterol_MT_C"/>
    <property type="match status" value="1"/>
</dbReference>
<name>A0A139AZZ2_GONPJ</name>
<dbReference type="InterPro" id="IPR013705">
    <property type="entry name" value="Sterol_MeTrfase_C"/>
</dbReference>
<dbReference type="PANTHER" id="PTHR44068">
    <property type="entry name" value="ZGC:194242"/>
    <property type="match status" value="1"/>
</dbReference>
<keyword evidence="3 5" id="KW-0949">S-adenosyl-L-methionine</keyword>
<keyword evidence="9" id="KW-1185">Reference proteome</keyword>
<dbReference type="PANTHER" id="PTHR44068:SF1">
    <property type="entry name" value="HYPOTHETICAL LOC100005854"/>
    <property type="match status" value="1"/>
</dbReference>
<protein>
    <recommendedName>
        <fullName evidence="6">Sterol 24-C-methyltransferase</fullName>
        <ecNumber evidence="6">2.1.1.-</ecNumber>
    </recommendedName>
    <alternativeName>
        <fullName evidence="6">Delta(24)-sterol C-methyltransferase</fullName>
    </alternativeName>
</protein>
<proteinExistence type="inferred from homology"/>
<dbReference type="PROSITE" id="PS51685">
    <property type="entry name" value="SAM_MT_ERG6_SMT"/>
    <property type="match status" value="1"/>
</dbReference>
<dbReference type="InterPro" id="IPR029063">
    <property type="entry name" value="SAM-dependent_MTases_sf"/>
</dbReference>
<dbReference type="InterPro" id="IPR013216">
    <property type="entry name" value="Methyltransf_11"/>
</dbReference>
<dbReference type="Pfam" id="PF08241">
    <property type="entry name" value="Methyltransf_11"/>
    <property type="match status" value="1"/>
</dbReference>
<dbReference type="OMA" id="MTNSFYD"/>
<organism evidence="8 9">
    <name type="scientific">Gonapodya prolifera (strain JEL478)</name>
    <name type="common">Monoblepharis prolifera</name>
    <dbReference type="NCBI Taxonomy" id="1344416"/>
    <lineage>
        <taxon>Eukaryota</taxon>
        <taxon>Fungi</taxon>
        <taxon>Fungi incertae sedis</taxon>
        <taxon>Chytridiomycota</taxon>
        <taxon>Chytridiomycota incertae sedis</taxon>
        <taxon>Monoblepharidomycetes</taxon>
        <taxon>Monoblepharidales</taxon>
        <taxon>Gonapodyaceae</taxon>
        <taxon>Gonapodya</taxon>
    </lineage>
</organism>
<dbReference type="SUPFAM" id="SSF53335">
    <property type="entry name" value="S-adenosyl-L-methionine-dependent methyltransferases"/>
    <property type="match status" value="1"/>
</dbReference>
<dbReference type="Proteomes" id="UP000070544">
    <property type="component" value="Unassembled WGS sequence"/>
</dbReference>
<dbReference type="AlphaFoldDB" id="A0A139AZZ2"/>
<dbReference type="GO" id="GO:0003838">
    <property type="term" value="F:sterol 24-C-methyltransferase activity"/>
    <property type="evidence" value="ECO:0007669"/>
    <property type="project" value="TreeGrafter"/>
</dbReference>
<dbReference type="EC" id="2.1.1.-" evidence="6"/>
<evidence type="ECO:0000313" key="8">
    <source>
        <dbReference type="EMBL" id="KXS22299.1"/>
    </source>
</evidence>
<accession>A0A139AZZ2</accession>
<reference evidence="8 9" key="1">
    <citation type="journal article" date="2015" name="Genome Biol. Evol.">
        <title>Phylogenomic analyses indicate that early fungi evolved digesting cell walls of algal ancestors of land plants.</title>
        <authorList>
            <person name="Chang Y."/>
            <person name="Wang S."/>
            <person name="Sekimoto S."/>
            <person name="Aerts A.L."/>
            <person name="Choi C."/>
            <person name="Clum A."/>
            <person name="LaButti K.M."/>
            <person name="Lindquist E.A."/>
            <person name="Yee Ngan C."/>
            <person name="Ohm R.A."/>
            <person name="Salamov A.A."/>
            <person name="Grigoriev I.V."/>
            <person name="Spatafora J.W."/>
            <person name="Berbee M.L."/>
        </authorList>
    </citation>
    <scope>NUCLEOTIDE SEQUENCE [LARGE SCALE GENOMIC DNA]</scope>
    <source>
        <strain evidence="8 9">JEL478</strain>
    </source>
</reference>
<dbReference type="OrthoDB" id="540004at2759"/>
<evidence type="ECO:0000256" key="3">
    <source>
        <dbReference type="ARBA" id="ARBA00022691"/>
    </source>
</evidence>
<sequence>MAVKKPEEDSAAIEKRKDNATVMTNYYYDLVTDLYEYGWGESFHFGRMFRGDSFAHNIARHECYLGMRLGLRPGMKVLDVGCGVGGPMREIAKFTGASIVGINNNAYQVERCGYYGKKYALDQLTSAVKGNFLDMQFEAQTFDAVYSVEATCHAPVLQEVYGEIFRHQPLISRVLKPGQCYSGYEWCTTDDYDESNAEHKRIVRAIEEGDSLAHMYSISECLQAMKDVGFEVLEYADLAAPHPGSDALDPWYSTLDGTFGKGSLEGMVINFRMAPTGRWITDHMLSLFEMIGLAPKGINTAHHVLLKAAENLVLGGKMHLFTPMFFFVARKPLNAPERPRPANTMYAK</sequence>
<dbReference type="EMBL" id="KQ965731">
    <property type="protein sequence ID" value="KXS22299.1"/>
    <property type="molecule type" value="Genomic_DNA"/>
</dbReference>
<evidence type="ECO:0000259" key="7">
    <source>
        <dbReference type="PROSITE" id="PS51685"/>
    </source>
</evidence>
<evidence type="ECO:0000256" key="6">
    <source>
        <dbReference type="RuleBase" id="RU362025"/>
    </source>
</evidence>
<feature type="domain" description="SAM-dependent methyltransferase Erg6/SMT-type" evidence="7">
    <location>
        <begin position="27"/>
        <end position="332"/>
    </location>
</feature>
<gene>
    <name evidence="8" type="ORF">M427DRAFT_92658</name>
</gene>
<evidence type="ECO:0000313" key="9">
    <source>
        <dbReference type="Proteomes" id="UP000070544"/>
    </source>
</evidence>
<dbReference type="InterPro" id="IPR050447">
    <property type="entry name" value="Erg6_SMT_methyltransf"/>
</dbReference>
<dbReference type="CDD" id="cd02440">
    <property type="entry name" value="AdoMet_MTases"/>
    <property type="match status" value="1"/>
</dbReference>
<evidence type="ECO:0000256" key="1">
    <source>
        <dbReference type="ARBA" id="ARBA00022603"/>
    </source>
</evidence>
<dbReference type="InterPro" id="IPR030384">
    <property type="entry name" value="MeTrfase_SMT"/>
</dbReference>
<keyword evidence="6" id="KW-0444">Lipid biosynthesis</keyword>
<keyword evidence="6" id="KW-0443">Lipid metabolism</keyword>
<keyword evidence="1 5" id="KW-0489">Methyltransferase</keyword>
<keyword evidence="2 5" id="KW-0808">Transferase</keyword>
<keyword evidence="6" id="KW-0753">Steroid metabolism</keyword>
<dbReference type="STRING" id="1344416.A0A139AZZ2"/>
<evidence type="ECO:0000256" key="5">
    <source>
        <dbReference type="PROSITE-ProRule" id="PRU01022"/>
    </source>
</evidence>
<evidence type="ECO:0000256" key="4">
    <source>
        <dbReference type="ARBA" id="ARBA00038188"/>
    </source>
</evidence>
<comment type="similarity">
    <text evidence="4 5 6">Belongs to the class I-like SAM-binding methyltransferase superfamily. Erg6/SMT family.</text>
</comment>
<comment type="function">
    <text evidence="6">Catalyzes the transfer of methyl groups from S-adenosyl-methionine to the C-24 of sterols.</text>
</comment>
<dbReference type="GO" id="GO:0006696">
    <property type="term" value="P:ergosterol biosynthetic process"/>
    <property type="evidence" value="ECO:0007669"/>
    <property type="project" value="TreeGrafter"/>
</dbReference>
<evidence type="ECO:0000256" key="2">
    <source>
        <dbReference type="ARBA" id="ARBA00022679"/>
    </source>
</evidence>
<keyword evidence="6" id="KW-1207">Sterol metabolism</keyword>
<keyword evidence="6" id="KW-0752">Steroid biosynthesis</keyword>
<comment type="pathway">
    <text evidence="6">Steroid metabolism.</text>
</comment>
<dbReference type="GO" id="GO:0032259">
    <property type="term" value="P:methylation"/>
    <property type="evidence" value="ECO:0007669"/>
    <property type="project" value="UniProtKB-KW"/>
</dbReference>
<dbReference type="Gene3D" id="3.40.50.150">
    <property type="entry name" value="Vaccinia Virus protein VP39"/>
    <property type="match status" value="1"/>
</dbReference>
<keyword evidence="6" id="KW-0756">Sterol biosynthesis</keyword>